<organism evidence="1 2">
    <name type="scientific">Candidatus Comchoanobacter bicostacola</name>
    <dbReference type="NCBI Taxonomy" id="2919598"/>
    <lineage>
        <taxon>Bacteria</taxon>
        <taxon>Pseudomonadati</taxon>
        <taxon>Pseudomonadota</taxon>
        <taxon>Gammaproteobacteria</taxon>
        <taxon>Candidatus Comchoanobacterales</taxon>
        <taxon>Candidatus Comchoanobacteraceae</taxon>
        <taxon>Candidatus Comchoanobacter</taxon>
    </lineage>
</organism>
<dbReference type="SUPFAM" id="SSF53335">
    <property type="entry name" value="S-adenosyl-L-methionine-dependent methyltransferases"/>
    <property type="match status" value="1"/>
</dbReference>
<reference evidence="1 2" key="1">
    <citation type="journal article" date="2022" name="Nat. Microbiol.">
        <title>The microbiome of a bacterivorous marine choanoflagellate contains a resource-demanding obligate bacterial associate.</title>
        <authorList>
            <person name="Needham D.M."/>
            <person name="Poirier C."/>
            <person name="Bachy C."/>
            <person name="George E.E."/>
            <person name="Wilken S."/>
            <person name="Yung C.C.M."/>
            <person name="Limardo A.J."/>
            <person name="Morando M."/>
            <person name="Sudek L."/>
            <person name="Malmstrom R.R."/>
            <person name="Keeling P.J."/>
            <person name="Santoro A.E."/>
            <person name="Worden A.Z."/>
        </authorList>
    </citation>
    <scope>NUCLEOTIDE SEQUENCE [LARGE SCALE GENOMIC DNA]</scope>
    <source>
        <strain evidence="1 2">Comchoano-1</strain>
    </source>
</reference>
<accession>A0ABY5DJP0</accession>
<protein>
    <submittedName>
        <fullName evidence="1">Uncharacterized protein</fullName>
    </submittedName>
</protein>
<dbReference type="InterPro" id="IPR029063">
    <property type="entry name" value="SAM-dependent_MTases_sf"/>
</dbReference>
<sequence length="474" mass="53887">MLTDRYVTYENKCALTTSLWSIMLQYYIKKGSQAYEQAVPYTVTNMRTTAAAHAQQIIPYFKTISHLRIIDVGAGIGQHGFHLANALLTYCLHNSTDNYSFELILADPSPCIIEYWHTHPQLKPLIEKGIISTHQLTGNLSQDLQALNQTHPIHAYIFNYVLDSLPFIPVINGLPQKICLKAKRKDISHNQFIGQISDLKVSFSPDYSKETEQQLPTHLYKSYQDKSYTFPITAIEIIKTISQQTHTQVILVNDKGHITPDEFSTDSALDFILEGCYSAPINFHALLPHISNTFSHTITGQPHNPMKSLVIHKNKKPHTMSCAEVTSICHYYKHHHLTCPDHALALCKILEYDAFTIELISQATLSSITPSLEAALKTCLAHRFVKNVDFTLLHLARIYRNSKHMEQSLHYLQQYKTQQGDHSALNFELGLHFESIDSEKAIMHLNIAAQDPLLNTASQNKISEIQHKNLKYET</sequence>
<dbReference type="RefSeq" id="WP_258568193.1">
    <property type="nucleotide sequence ID" value="NZ_CP092900.1"/>
</dbReference>
<proteinExistence type="predicted"/>
<name>A0ABY5DJP0_9GAMM</name>
<evidence type="ECO:0000313" key="2">
    <source>
        <dbReference type="Proteomes" id="UP001055955"/>
    </source>
</evidence>
<dbReference type="EMBL" id="CP092900">
    <property type="protein sequence ID" value="UTC24410.1"/>
    <property type="molecule type" value="Genomic_DNA"/>
</dbReference>
<keyword evidence="2" id="KW-1185">Reference proteome</keyword>
<evidence type="ECO:0000313" key="1">
    <source>
        <dbReference type="EMBL" id="UTC24410.1"/>
    </source>
</evidence>
<dbReference type="Proteomes" id="UP001055955">
    <property type="component" value="Chromosome"/>
</dbReference>
<gene>
    <name evidence="1" type="ORF">MMH89_04155</name>
</gene>